<evidence type="ECO:0000313" key="2">
    <source>
        <dbReference type="Proteomes" id="UP000502928"/>
    </source>
</evidence>
<protein>
    <submittedName>
        <fullName evidence="1">Uncharacterized protein</fullName>
    </submittedName>
</protein>
<sequence>MLNKELIKVLSKIYRYENSKYDPEKKIDVYRHTDQLAPQQQEHLEASNFEPNRITKYEHNEVVNELKNIIENHNLEYMVSNLFIKAVGAGFNRGIQPIFSYYFAKNMPLHDFKPCSANVLEQNNVCRVCGIQDTVWSNDSKNLYDLYIGYCRFGGYSEILLDLKEILTFEGVIATDDEKNTFLEVLDIIEKAPRDETPSGLLKRLSKERCLPKSNNISRTWIVKCMAELGILRNSYDNDYSIMNAFVPYEQKLEWELNIHKSSLPRADVEFPISSWQGELGINRALANKIIDNASK</sequence>
<name>A0A6G7J1X3_9FLAO</name>
<dbReference type="RefSeq" id="WP_166248397.1">
    <property type="nucleotide sequence ID" value="NZ_CP049616.1"/>
</dbReference>
<accession>A0A6G7J1X3</accession>
<keyword evidence="2" id="KW-1185">Reference proteome</keyword>
<gene>
    <name evidence="1" type="ORF">GVT53_09305</name>
</gene>
<evidence type="ECO:0000313" key="1">
    <source>
        <dbReference type="EMBL" id="QII44871.1"/>
    </source>
</evidence>
<reference evidence="1 2" key="1">
    <citation type="submission" date="2020-02" db="EMBL/GenBank/DDBJ databases">
        <title>Complete genome of Muricauda sp. 501str8.</title>
        <authorList>
            <person name="Dong B."/>
            <person name="Zhu S."/>
            <person name="Yang J."/>
            <person name="Chen J."/>
        </authorList>
    </citation>
    <scope>NUCLEOTIDE SEQUENCE [LARGE SCALE GENOMIC DNA]</scope>
    <source>
        <strain evidence="1 2">501str8</strain>
    </source>
</reference>
<dbReference type="Proteomes" id="UP000502928">
    <property type="component" value="Chromosome"/>
</dbReference>
<dbReference type="EMBL" id="CP049616">
    <property type="protein sequence ID" value="QII44871.1"/>
    <property type="molecule type" value="Genomic_DNA"/>
</dbReference>
<organism evidence="1 2">
    <name type="scientific">Flagellimonas oceani</name>
    <dbReference type="NCBI Taxonomy" id="2698672"/>
    <lineage>
        <taxon>Bacteria</taxon>
        <taxon>Pseudomonadati</taxon>
        <taxon>Bacteroidota</taxon>
        <taxon>Flavobacteriia</taxon>
        <taxon>Flavobacteriales</taxon>
        <taxon>Flavobacteriaceae</taxon>
        <taxon>Flagellimonas</taxon>
    </lineage>
</organism>
<proteinExistence type="predicted"/>
<dbReference type="KEGG" id="mut:GVT53_09305"/>
<dbReference type="AlphaFoldDB" id="A0A6G7J1X3"/>